<evidence type="ECO:0000259" key="3">
    <source>
        <dbReference type="Pfam" id="PF05305"/>
    </source>
</evidence>
<feature type="compositionally biased region" description="Low complexity" evidence="1">
    <location>
        <begin position="91"/>
        <end position="123"/>
    </location>
</feature>
<dbReference type="Proteomes" id="UP000193387">
    <property type="component" value="Unassembled WGS sequence"/>
</dbReference>
<organism evidence="4 5">
    <name type="scientific">Mycobacterium saskatchewanense</name>
    <dbReference type="NCBI Taxonomy" id="220927"/>
    <lineage>
        <taxon>Bacteria</taxon>
        <taxon>Bacillati</taxon>
        <taxon>Actinomycetota</taxon>
        <taxon>Actinomycetes</taxon>
        <taxon>Mycobacteriales</taxon>
        <taxon>Mycobacteriaceae</taxon>
        <taxon>Mycobacterium</taxon>
        <taxon>Mycobacterium simiae complex</taxon>
    </lineage>
</organism>
<keyword evidence="2" id="KW-1133">Transmembrane helix</keyword>
<accession>A0AAJ3TVS4</accession>
<evidence type="ECO:0000256" key="2">
    <source>
        <dbReference type="SAM" id="Phobius"/>
    </source>
</evidence>
<dbReference type="RefSeq" id="WP_085255103.1">
    <property type="nucleotide sequence ID" value="NZ_AP022573.1"/>
</dbReference>
<dbReference type="Pfam" id="PF05305">
    <property type="entry name" value="DUF732"/>
    <property type="match status" value="1"/>
</dbReference>
<feature type="transmembrane region" description="Helical" evidence="2">
    <location>
        <begin position="61"/>
        <end position="82"/>
    </location>
</feature>
<keyword evidence="5" id="KW-1185">Reference proteome</keyword>
<reference evidence="4 5" key="1">
    <citation type="submission" date="2016-01" db="EMBL/GenBank/DDBJ databases">
        <title>The new phylogeny of the genus Mycobacterium.</title>
        <authorList>
            <person name="Tarcisio F."/>
            <person name="Conor M."/>
            <person name="Antonella G."/>
            <person name="Elisabetta G."/>
            <person name="Giulia F.S."/>
            <person name="Sara T."/>
            <person name="Anna F."/>
            <person name="Clotilde B."/>
            <person name="Roberto B."/>
            <person name="Veronica D.S."/>
            <person name="Fabio R."/>
            <person name="Monica P."/>
            <person name="Olivier J."/>
            <person name="Enrico T."/>
            <person name="Nicola S."/>
        </authorList>
    </citation>
    <scope>NUCLEOTIDE SEQUENCE [LARGE SCALE GENOMIC DNA]</scope>
    <source>
        <strain evidence="4 5">DSM 44616</strain>
    </source>
</reference>
<name>A0AAJ3TVS4_9MYCO</name>
<sequence>MAEPVPASDETAAVNASETVAVPNPASPGSGGLAWSRDDDEESPPQPAVERESWVTTWRKAGALLLGGLVLAGAIVVGFWVLSPDNKGSQAPPSASPTPTAGASPTATASPSAASPSSIPSTPEQDNKYVQTLNDRGISFANPEAAIYNGKMVCADIRQGMTVPQIVDAFRASNPALGADADAYVAISVRAYCPQNGNLVSGVS</sequence>
<comment type="caution">
    <text evidence="4">The sequence shown here is derived from an EMBL/GenBank/DDBJ whole genome shotgun (WGS) entry which is preliminary data.</text>
</comment>
<feature type="region of interest" description="Disordered" evidence="1">
    <location>
        <begin position="1"/>
        <end position="53"/>
    </location>
</feature>
<dbReference type="EMBL" id="LQPR01000022">
    <property type="protein sequence ID" value="ORW72691.1"/>
    <property type="molecule type" value="Genomic_DNA"/>
</dbReference>
<feature type="region of interest" description="Disordered" evidence="1">
    <location>
        <begin position="86"/>
        <end position="126"/>
    </location>
</feature>
<evidence type="ECO:0000256" key="1">
    <source>
        <dbReference type="SAM" id="MobiDB-lite"/>
    </source>
</evidence>
<evidence type="ECO:0000313" key="4">
    <source>
        <dbReference type="EMBL" id="ORW72691.1"/>
    </source>
</evidence>
<dbReference type="InterPro" id="IPR007969">
    <property type="entry name" value="DUF732"/>
</dbReference>
<protein>
    <recommendedName>
        <fullName evidence="3">DUF732 domain-containing protein</fullName>
    </recommendedName>
</protein>
<gene>
    <name evidence="4" type="ORF">AWC23_09615</name>
</gene>
<dbReference type="AlphaFoldDB" id="A0AAJ3TVS4"/>
<feature type="domain" description="DUF732" evidence="3">
    <location>
        <begin position="125"/>
        <end position="195"/>
    </location>
</feature>
<proteinExistence type="predicted"/>
<evidence type="ECO:0000313" key="5">
    <source>
        <dbReference type="Proteomes" id="UP000193387"/>
    </source>
</evidence>
<keyword evidence="2" id="KW-0472">Membrane</keyword>
<keyword evidence="2" id="KW-0812">Transmembrane</keyword>